<gene>
    <name evidence="2" type="ORF">CLOSTHATH_02669</name>
</gene>
<feature type="region of interest" description="Disordered" evidence="1">
    <location>
        <begin position="1"/>
        <end position="23"/>
    </location>
</feature>
<proteinExistence type="predicted"/>
<protein>
    <submittedName>
        <fullName evidence="2">Uncharacterized protein</fullName>
    </submittedName>
</protein>
<sequence>MAAAYAKNSEGKSPLKRQKEEHAMSRTLYVEGEERKGECGIWYTKSFRI</sequence>
<evidence type="ECO:0000313" key="2">
    <source>
        <dbReference type="EMBL" id="EFC99125.1"/>
    </source>
</evidence>
<organism evidence="2 3">
    <name type="scientific">Hungatella hathewayi DSM 13479</name>
    <dbReference type="NCBI Taxonomy" id="566550"/>
    <lineage>
        <taxon>Bacteria</taxon>
        <taxon>Bacillati</taxon>
        <taxon>Bacillota</taxon>
        <taxon>Clostridia</taxon>
        <taxon>Lachnospirales</taxon>
        <taxon>Lachnospiraceae</taxon>
        <taxon>Hungatella</taxon>
    </lineage>
</organism>
<name>D3AGD3_9FIRM</name>
<dbReference type="HOGENOM" id="CLU_3136542_0_0_9"/>
<dbReference type="AlphaFoldDB" id="D3AGD3"/>
<comment type="caution">
    <text evidence="2">The sequence shown here is derived from an EMBL/GenBank/DDBJ whole genome shotgun (WGS) entry which is preliminary data.</text>
</comment>
<evidence type="ECO:0000313" key="3">
    <source>
        <dbReference type="Proteomes" id="UP000004968"/>
    </source>
</evidence>
<evidence type="ECO:0000256" key="1">
    <source>
        <dbReference type="SAM" id="MobiDB-lite"/>
    </source>
</evidence>
<reference evidence="2 3" key="1">
    <citation type="submission" date="2010-01" db="EMBL/GenBank/DDBJ databases">
        <authorList>
            <person name="Weinstock G."/>
            <person name="Sodergren E."/>
            <person name="Clifton S."/>
            <person name="Fulton L."/>
            <person name="Fulton B."/>
            <person name="Courtney L."/>
            <person name="Fronick C."/>
            <person name="Harrison M."/>
            <person name="Strong C."/>
            <person name="Farmer C."/>
            <person name="Delahaunty K."/>
            <person name="Markovic C."/>
            <person name="Hall O."/>
            <person name="Minx P."/>
            <person name="Tomlinson C."/>
            <person name="Mitreva M."/>
            <person name="Nelson J."/>
            <person name="Hou S."/>
            <person name="Wollam A."/>
            <person name="Pepin K.H."/>
            <person name="Johnson M."/>
            <person name="Bhonagiri V."/>
            <person name="Nash W.E."/>
            <person name="Warren W."/>
            <person name="Chinwalla A."/>
            <person name="Mardis E.R."/>
            <person name="Wilson R.K."/>
        </authorList>
    </citation>
    <scope>NUCLEOTIDE SEQUENCE [LARGE SCALE GENOMIC DNA]</scope>
    <source>
        <strain evidence="2 3">DSM 13479</strain>
    </source>
</reference>
<dbReference type="Proteomes" id="UP000004968">
    <property type="component" value="Unassembled WGS sequence"/>
</dbReference>
<accession>D3AGD3</accession>
<dbReference type="EMBL" id="ACIO01000211">
    <property type="protein sequence ID" value="EFC99125.1"/>
    <property type="molecule type" value="Genomic_DNA"/>
</dbReference>